<evidence type="ECO:0000313" key="4">
    <source>
        <dbReference type="EMBL" id="KAA5540151.1"/>
    </source>
</evidence>
<dbReference type="Gene3D" id="3.40.50.12780">
    <property type="entry name" value="N-terminal domain of ligase-like"/>
    <property type="match status" value="1"/>
</dbReference>
<dbReference type="SUPFAM" id="SSF56801">
    <property type="entry name" value="Acetyl-CoA synthetase-like"/>
    <property type="match status" value="1"/>
</dbReference>
<dbReference type="Gene3D" id="3.30.300.30">
    <property type="match status" value="1"/>
</dbReference>
<organism evidence="4 5">
    <name type="scientific">Adhaeribacter rhizoryzae</name>
    <dbReference type="NCBI Taxonomy" id="2607907"/>
    <lineage>
        <taxon>Bacteria</taxon>
        <taxon>Pseudomonadati</taxon>
        <taxon>Bacteroidota</taxon>
        <taxon>Cytophagia</taxon>
        <taxon>Cytophagales</taxon>
        <taxon>Hymenobacteraceae</taxon>
        <taxon>Adhaeribacter</taxon>
    </lineage>
</organism>
<dbReference type="Proteomes" id="UP000323426">
    <property type="component" value="Unassembled WGS sequence"/>
</dbReference>
<dbReference type="RefSeq" id="WP_150092548.1">
    <property type="nucleotide sequence ID" value="NZ_VWSF01000028.1"/>
</dbReference>
<dbReference type="InterPro" id="IPR020845">
    <property type="entry name" value="AMP-binding_CS"/>
</dbReference>
<name>A0A5M6CY75_9BACT</name>
<keyword evidence="2" id="KW-0436">Ligase</keyword>
<keyword evidence="5" id="KW-1185">Reference proteome</keyword>
<comment type="caution">
    <text evidence="4">The sequence shown here is derived from an EMBL/GenBank/DDBJ whole genome shotgun (WGS) entry which is preliminary data.</text>
</comment>
<feature type="domain" description="AMP-dependent synthetase/ligase" evidence="3">
    <location>
        <begin position="48"/>
        <end position="203"/>
    </location>
</feature>
<dbReference type="EMBL" id="VWSF01000028">
    <property type="protein sequence ID" value="KAA5540151.1"/>
    <property type="molecule type" value="Genomic_DNA"/>
</dbReference>
<dbReference type="InterPro" id="IPR000873">
    <property type="entry name" value="AMP-dep_synth/lig_dom"/>
</dbReference>
<dbReference type="InterPro" id="IPR042099">
    <property type="entry name" value="ANL_N_sf"/>
</dbReference>
<comment type="similarity">
    <text evidence="1">Belongs to the ATP-dependent AMP-binding enzyme family.</text>
</comment>
<dbReference type="PANTHER" id="PTHR43201">
    <property type="entry name" value="ACYL-COA SYNTHETASE"/>
    <property type="match status" value="1"/>
</dbReference>
<proteinExistence type="inferred from homology"/>
<reference evidence="4 5" key="1">
    <citation type="submission" date="2019-09" db="EMBL/GenBank/DDBJ databases">
        <title>Genome sequence and assembly of Adhaeribacter sp.</title>
        <authorList>
            <person name="Chhetri G."/>
        </authorList>
    </citation>
    <scope>NUCLEOTIDE SEQUENCE [LARGE SCALE GENOMIC DNA]</scope>
    <source>
        <strain evidence="4 5">DK36</strain>
    </source>
</reference>
<dbReference type="PANTHER" id="PTHR43201:SF5">
    <property type="entry name" value="MEDIUM-CHAIN ACYL-COA LIGASE ACSF2, MITOCHONDRIAL"/>
    <property type="match status" value="1"/>
</dbReference>
<evidence type="ECO:0000313" key="5">
    <source>
        <dbReference type="Proteomes" id="UP000323426"/>
    </source>
</evidence>
<dbReference type="GO" id="GO:0031956">
    <property type="term" value="F:medium-chain fatty acid-CoA ligase activity"/>
    <property type="evidence" value="ECO:0007669"/>
    <property type="project" value="TreeGrafter"/>
</dbReference>
<evidence type="ECO:0000256" key="2">
    <source>
        <dbReference type="ARBA" id="ARBA00022598"/>
    </source>
</evidence>
<protein>
    <submittedName>
        <fullName evidence="4">AMP-binding protein</fullName>
    </submittedName>
</protein>
<dbReference type="Pfam" id="PF00501">
    <property type="entry name" value="AMP-binding"/>
    <property type="match status" value="1"/>
</dbReference>
<evidence type="ECO:0000256" key="1">
    <source>
        <dbReference type="ARBA" id="ARBA00006432"/>
    </source>
</evidence>
<evidence type="ECO:0000259" key="3">
    <source>
        <dbReference type="Pfam" id="PF00501"/>
    </source>
</evidence>
<dbReference type="PROSITE" id="PS00455">
    <property type="entry name" value="AMP_BINDING"/>
    <property type="match status" value="1"/>
</dbReference>
<accession>A0A5M6CY75</accession>
<dbReference type="AlphaFoldDB" id="A0A5M6CY75"/>
<sequence>MDHLELNGKKFYYEEIAAYSFRNSIPINGYEAKVLEFCRNWLNGQQEFVVHTSGSTGTPKNITLTRAQMEASARRTVAFLHLQKNDRALISLNVEAISGMMMVVRGLMADLHLTIIEPIGNPLAFSKTEQPYDFISLVPLQLQTIITETPAKKLILDMAKGILVGGAPISDELAEAIKTIKAPIYHTYGMTETVSHIALRRLNGPEPELFYKAFPNIILAQDERGCLTIKGDVTDNQTIITNDLVKLHDDHTFEWLGRADNTINTGGYKVQLEKVEVALAQVLIKLAINCRSFVATVPDAKLGSKLIAVLETTTLPESAQKNIKTELAHFLPKFEQPRQYFYAAGFNSTASGKIDKAATLQKILDKQ</sequence>
<gene>
    <name evidence="4" type="ORF">F0145_23275</name>
</gene>
<dbReference type="InterPro" id="IPR045851">
    <property type="entry name" value="AMP-bd_C_sf"/>
</dbReference>
<dbReference type="GO" id="GO:0006631">
    <property type="term" value="P:fatty acid metabolic process"/>
    <property type="evidence" value="ECO:0007669"/>
    <property type="project" value="TreeGrafter"/>
</dbReference>